<keyword evidence="3" id="KW-0813">Transport</keyword>
<dbReference type="Proteomes" id="UP000010422">
    <property type="component" value="Unassembled WGS sequence"/>
</dbReference>
<evidence type="ECO:0000259" key="6">
    <source>
        <dbReference type="Pfam" id="PF01217"/>
    </source>
</evidence>
<dbReference type="GO" id="GO:0015031">
    <property type="term" value="P:protein transport"/>
    <property type="evidence" value="ECO:0007669"/>
    <property type="project" value="UniProtKB-KW"/>
</dbReference>
<gene>
    <name evidence="7" type="ORF">PNEJI1_003372</name>
</gene>
<comment type="similarity">
    <text evidence="2">Belongs to the adaptor complexes small subunit family.</text>
</comment>
<feature type="domain" description="AP complex mu/sigma subunit" evidence="6">
    <location>
        <begin position="1"/>
        <end position="57"/>
    </location>
</feature>
<evidence type="ECO:0000256" key="5">
    <source>
        <dbReference type="ARBA" id="ARBA00023136"/>
    </source>
</evidence>
<organism evidence="8">
    <name type="scientific">Pneumocystis jirovecii</name>
    <name type="common">Human pneumocystis pneumonia agent</name>
    <dbReference type="NCBI Taxonomy" id="42068"/>
    <lineage>
        <taxon>Eukaryota</taxon>
        <taxon>Fungi</taxon>
        <taxon>Dikarya</taxon>
        <taxon>Ascomycota</taxon>
        <taxon>Taphrinomycotina</taxon>
        <taxon>Pneumocystomycetes</taxon>
        <taxon>Pneumocystaceae</taxon>
        <taxon>Pneumocystis</taxon>
    </lineage>
</organism>
<dbReference type="InterPro" id="IPR011012">
    <property type="entry name" value="Longin-like_dom_sf"/>
</dbReference>
<name>L0P761_PNEJI</name>
<dbReference type="InterPro" id="IPR016635">
    <property type="entry name" value="AP_complex_ssu"/>
</dbReference>
<comment type="caution">
    <text evidence="7">The sequence shown here is derived from an EMBL/GenBank/DDBJ whole genome shotgun (WGS) entry which is preliminary data.</text>
</comment>
<reference evidence="7 8" key="1">
    <citation type="journal article" date="2012" name="MBio">
        <title>De novo assembly of the Pneumocystis jirovecii genome from a single bronchoalveolar lavage fluid specimen from a patient.</title>
        <authorList>
            <person name="Cisse O.H."/>
            <person name="Pagni M."/>
            <person name="Hauser P.M."/>
        </authorList>
    </citation>
    <scope>NUCLEOTIDE SEQUENCE [LARGE SCALE GENOMIC DNA]</scope>
    <source>
        <strain evidence="7 8">SE8</strain>
    </source>
</reference>
<evidence type="ECO:0000313" key="8">
    <source>
        <dbReference type="Proteomes" id="UP000010422"/>
    </source>
</evidence>
<comment type="subcellular location">
    <subcellularLocation>
        <location evidence="1">Endomembrane system</location>
    </subcellularLocation>
</comment>
<evidence type="ECO:0000313" key="7">
    <source>
        <dbReference type="EMBL" id="CCJ28238.1"/>
    </source>
</evidence>
<dbReference type="Gene3D" id="3.30.450.60">
    <property type="match status" value="1"/>
</dbReference>
<dbReference type="PANTHER" id="PTHR11753">
    <property type="entry name" value="ADAPTOR COMPLEXES SMALL SUBUNIT FAMILY"/>
    <property type="match status" value="1"/>
</dbReference>
<keyword evidence="4" id="KW-0653">Protein transport</keyword>
<sequence>MLQFILVQNRQGKTRLSKWYVPCDDQEKNRIKGEIHRLIVPRDQRHQSNFVDVRNCTSLLEYVGLNLTIV</sequence>
<dbReference type="SUPFAM" id="SSF64356">
    <property type="entry name" value="SNARE-like"/>
    <property type="match status" value="1"/>
</dbReference>
<accession>L0P761</accession>
<dbReference type="Pfam" id="PF01217">
    <property type="entry name" value="Clat_adaptor_s"/>
    <property type="match status" value="1"/>
</dbReference>
<evidence type="ECO:0000256" key="3">
    <source>
        <dbReference type="ARBA" id="ARBA00022448"/>
    </source>
</evidence>
<dbReference type="STRING" id="1209962.L0P761"/>
<dbReference type="VEuPathDB" id="FungiDB:PNEJI1_003372"/>
<evidence type="ECO:0000256" key="4">
    <source>
        <dbReference type="ARBA" id="ARBA00022927"/>
    </source>
</evidence>
<dbReference type="EMBL" id="CAKM01000031">
    <property type="protein sequence ID" value="CCJ28238.1"/>
    <property type="molecule type" value="Genomic_DNA"/>
</dbReference>
<keyword evidence="5" id="KW-0472">Membrane</keyword>
<dbReference type="AlphaFoldDB" id="L0P761"/>
<dbReference type="GO" id="GO:0012505">
    <property type="term" value="C:endomembrane system"/>
    <property type="evidence" value="ECO:0007669"/>
    <property type="project" value="UniProtKB-SubCell"/>
</dbReference>
<protein>
    <recommendedName>
        <fullName evidence="6">AP complex mu/sigma subunit domain-containing protein</fullName>
    </recommendedName>
</protein>
<evidence type="ECO:0000256" key="1">
    <source>
        <dbReference type="ARBA" id="ARBA00004308"/>
    </source>
</evidence>
<proteinExistence type="inferred from homology"/>
<evidence type="ECO:0000256" key="2">
    <source>
        <dbReference type="ARBA" id="ARBA00006972"/>
    </source>
</evidence>
<feature type="non-terminal residue" evidence="7">
    <location>
        <position position="70"/>
    </location>
</feature>
<dbReference type="InParanoid" id="L0P761"/>
<dbReference type="InterPro" id="IPR022775">
    <property type="entry name" value="AP_mu_sigma_su"/>
</dbReference>